<dbReference type="EMBL" id="SACP01000005">
    <property type="protein sequence ID" value="RVU19710.1"/>
    <property type="molecule type" value="Genomic_DNA"/>
</dbReference>
<keyword evidence="2" id="KW-1185">Reference proteome</keyword>
<sequence>MDALRQDDFGQDDAALFENRDWSVLADGLEHRATGYFIARDALASRGPDGYWEWPLHLSEKEWCGVRSFREAFLAALAAFGIAADQRLSLSFALGFGTRVGGPAPDEAVRLGDLVRLKPPARRTLPRQPEPVALAAAG</sequence>
<gene>
    <name evidence="1" type="ORF">EOE48_07085</name>
</gene>
<proteinExistence type="predicted"/>
<protein>
    <submittedName>
        <fullName evidence="1">Uncharacterized protein</fullName>
    </submittedName>
</protein>
<dbReference type="Proteomes" id="UP000286997">
    <property type="component" value="Unassembled WGS sequence"/>
</dbReference>
<dbReference type="RefSeq" id="WP_127728093.1">
    <property type="nucleotide sequence ID" value="NZ_SACP01000005.1"/>
</dbReference>
<dbReference type="OrthoDB" id="8454975at2"/>
<organism evidence="1 2">
    <name type="scientific">Methylobacterium oryzihabitans</name>
    <dbReference type="NCBI Taxonomy" id="2499852"/>
    <lineage>
        <taxon>Bacteria</taxon>
        <taxon>Pseudomonadati</taxon>
        <taxon>Pseudomonadota</taxon>
        <taxon>Alphaproteobacteria</taxon>
        <taxon>Hyphomicrobiales</taxon>
        <taxon>Methylobacteriaceae</taxon>
        <taxon>Methylobacterium</taxon>
    </lineage>
</organism>
<evidence type="ECO:0000313" key="2">
    <source>
        <dbReference type="Proteomes" id="UP000286997"/>
    </source>
</evidence>
<comment type="caution">
    <text evidence="1">The sequence shown here is derived from an EMBL/GenBank/DDBJ whole genome shotgun (WGS) entry which is preliminary data.</text>
</comment>
<name>A0A3S2VSA0_9HYPH</name>
<accession>A0A3S2VSA0</accession>
<dbReference type="AlphaFoldDB" id="A0A3S2VSA0"/>
<reference evidence="1 2" key="1">
    <citation type="submission" date="2019-01" db="EMBL/GenBank/DDBJ databases">
        <authorList>
            <person name="Chen W.-M."/>
        </authorList>
    </citation>
    <scope>NUCLEOTIDE SEQUENCE [LARGE SCALE GENOMIC DNA]</scope>
    <source>
        <strain evidence="1 2">TER-1</strain>
    </source>
</reference>
<evidence type="ECO:0000313" key="1">
    <source>
        <dbReference type="EMBL" id="RVU19710.1"/>
    </source>
</evidence>